<dbReference type="Proteomes" id="UP001642501">
    <property type="component" value="Unassembled WGS sequence"/>
</dbReference>
<comment type="caution">
    <text evidence="3">The sequence shown here is derived from an EMBL/GenBank/DDBJ whole genome shotgun (WGS) entry which is preliminary data.</text>
</comment>
<feature type="coiled-coil region" evidence="1">
    <location>
        <begin position="575"/>
        <end position="602"/>
    </location>
</feature>
<feature type="region of interest" description="Disordered" evidence="2">
    <location>
        <begin position="403"/>
        <end position="434"/>
    </location>
</feature>
<proteinExistence type="predicted"/>
<gene>
    <name evidence="3" type="ORF">SEPCBS57363_004507</name>
</gene>
<feature type="region of interest" description="Disordered" evidence="2">
    <location>
        <begin position="128"/>
        <end position="156"/>
    </location>
</feature>
<keyword evidence="1" id="KW-0175">Coiled coil</keyword>
<accession>A0ABP0DVB1</accession>
<evidence type="ECO:0000256" key="2">
    <source>
        <dbReference type="SAM" id="MobiDB-lite"/>
    </source>
</evidence>
<evidence type="ECO:0000313" key="3">
    <source>
        <dbReference type="EMBL" id="CAK7271227.1"/>
    </source>
</evidence>
<organism evidence="3 4">
    <name type="scientific">Sporothrix epigloea</name>
    <dbReference type="NCBI Taxonomy" id="1892477"/>
    <lineage>
        <taxon>Eukaryota</taxon>
        <taxon>Fungi</taxon>
        <taxon>Dikarya</taxon>
        <taxon>Ascomycota</taxon>
        <taxon>Pezizomycotina</taxon>
        <taxon>Sordariomycetes</taxon>
        <taxon>Sordariomycetidae</taxon>
        <taxon>Ophiostomatales</taxon>
        <taxon>Ophiostomataceae</taxon>
        <taxon>Sporothrix</taxon>
    </lineage>
</organism>
<keyword evidence="4" id="KW-1185">Reference proteome</keyword>
<evidence type="ECO:0000313" key="4">
    <source>
        <dbReference type="Proteomes" id="UP001642501"/>
    </source>
</evidence>
<evidence type="ECO:0000256" key="1">
    <source>
        <dbReference type="SAM" id="Coils"/>
    </source>
</evidence>
<dbReference type="EMBL" id="CAWUOM010000085">
    <property type="protein sequence ID" value="CAK7271227.1"/>
    <property type="molecule type" value="Genomic_DNA"/>
</dbReference>
<sequence length="618" mass="67300">MQQAMSQAELASILRSRAIAVSDSHLEAVLRDAENGPQLATWAATHCTEDTLLTLDELELYDALERSGRDHVLQSSNPNGAYDPNPAAILPLREADLRAALAALEQSTAMINKQTDILRQQQDAVTKLAGSLSKSSPDEEVPAHHHQKRRDATRDALVADVERSARALGERVDDLSLQNRALAQRVQQTVDSLCRSDDTLLASLQKLGRALPSVPHAGDAGDEYERQQQQQQKSIARLRDICLHLIKLGVETIRTRLDRMYLEALQAGGEAEMVEEEDAKKMSLAGTKENVVAVQAELESLYAEILPVAQMSVEQQHLEPALRSLSGQNMKDLTRVLVALDYVDDCLAYLLEHIALLSVRIDTAVAHHATTEAILATARTELAMPMPQASSVLRKAAGDEHRRRLSQYGSPVRKRHSGGGSSLSAHLRTRSGTVGGSGSMISTAELKAQRRRSSGFGYDSFGADGMGGMASPIDQLLEALSLVLPIEEPASGEDASTAAIDSATCINARFLQTVLAERSDKAYGVASNAQEAFETATTDSLTDARRALALARASVLAESPFGDVQLVDDEIDGSMTVMADEVARLRERRAALEMELGQLRTMRSSRRDQIVKRWRPQE</sequence>
<name>A0ABP0DVB1_9PEZI</name>
<protein>
    <submittedName>
        <fullName evidence="3">Uncharacterized protein</fullName>
    </submittedName>
</protein>
<reference evidence="3 4" key="1">
    <citation type="submission" date="2024-01" db="EMBL/GenBank/DDBJ databases">
        <authorList>
            <person name="Allen C."/>
            <person name="Tagirdzhanova G."/>
        </authorList>
    </citation>
    <scope>NUCLEOTIDE SEQUENCE [LARGE SCALE GENOMIC DNA]</scope>
    <source>
        <strain evidence="3 4">CBS 573.63</strain>
    </source>
</reference>